<evidence type="ECO:0000256" key="5">
    <source>
        <dbReference type="ARBA" id="ARBA00022692"/>
    </source>
</evidence>
<dbReference type="PANTHER" id="PTHR30294">
    <property type="entry name" value="MEMBRANE COMPONENT OF ABC TRANSPORTER YHHJ-RELATED"/>
    <property type="match status" value="1"/>
</dbReference>
<feature type="transmembrane region" description="Helical" evidence="8">
    <location>
        <begin position="352"/>
        <end position="372"/>
    </location>
</feature>
<dbReference type="Gene3D" id="3.40.1710.10">
    <property type="entry name" value="abc type-2 transporter like domain"/>
    <property type="match status" value="1"/>
</dbReference>
<evidence type="ECO:0000313" key="13">
    <source>
        <dbReference type="Proteomes" id="UP000293902"/>
    </source>
</evidence>
<comment type="similarity">
    <text evidence="2">Belongs to the ABC-2 integral membrane protein family.</text>
</comment>
<dbReference type="Pfam" id="PF12698">
    <property type="entry name" value="ABC2_membrane_3"/>
    <property type="match status" value="1"/>
</dbReference>
<dbReference type="InterPro" id="IPR013525">
    <property type="entry name" value="ABC2_TM"/>
</dbReference>
<accession>A0A328FB82</accession>
<feature type="transmembrane region" description="Helical" evidence="8">
    <location>
        <begin position="265"/>
        <end position="289"/>
    </location>
</feature>
<evidence type="ECO:0000313" key="11">
    <source>
        <dbReference type="EMBL" id="RAM01496.1"/>
    </source>
</evidence>
<dbReference type="RefSeq" id="WP_111957523.1">
    <property type="nucleotide sequence ID" value="NZ_CP036313.1"/>
</dbReference>
<dbReference type="GO" id="GO:0140359">
    <property type="term" value="F:ABC-type transporter activity"/>
    <property type="evidence" value="ECO:0007669"/>
    <property type="project" value="InterPro"/>
</dbReference>
<keyword evidence="6 8" id="KW-1133">Transmembrane helix</keyword>
<gene>
    <name evidence="11" type="ORF">DO021_13495</name>
    <name evidence="10" type="ORF">EYB58_05795</name>
</gene>
<reference evidence="11 12" key="1">
    <citation type="submission" date="2018-06" db="EMBL/GenBank/DDBJ databases">
        <title>Complete Genome Sequence of Desulfobacter hydrogenophilus (DSM3380).</title>
        <authorList>
            <person name="Marietou A."/>
            <person name="Schreiber L."/>
            <person name="Marshall I."/>
            <person name="Jorgensen B."/>
        </authorList>
    </citation>
    <scope>NUCLEOTIDE SEQUENCE [LARGE SCALE GENOMIC DNA]</scope>
    <source>
        <strain evidence="11 12">DSM 3380</strain>
    </source>
</reference>
<feature type="transmembrane region" description="Helical" evidence="8">
    <location>
        <begin position="295"/>
        <end position="315"/>
    </location>
</feature>
<feature type="transmembrane region" description="Helical" evidence="8">
    <location>
        <begin position="26"/>
        <end position="44"/>
    </location>
</feature>
<evidence type="ECO:0000313" key="10">
    <source>
        <dbReference type="EMBL" id="QBH12464.1"/>
    </source>
</evidence>
<evidence type="ECO:0000256" key="7">
    <source>
        <dbReference type="ARBA" id="ARBA00023136"/>
    </source>
</evidence>
<feature type="transmembrane region" description="Helical" evidence="8">
    <location>
        <begin position="237"/>
        <end position="258"/>
    </location>
</feature>
<evidence type="ECO:0000259" key="9">
    <source>
        <dbReference type="PROSITE" id="PS51012"/>
    </source>
</evidence>
<feature type="domain" description="ABC transmembrane type-2" evidence="9">
    <location>
        <begin position="142"/>
        <end position="378"/>
    </location>
</feature>
<dbReference type="GO" id="GO:0005886">
    <property type="term" value="C:plasma membrane"/>
    <property type="evidence" value="ECO:0007669"/>
    <property type="project" value="UniProtKB-SubCell"/>
</dbReference>
<organism evidence="11 12">
    <name type="scientific">Desulfobacter hydrogenophilus</name>
    <dbReference type="NCBI Taxonomy" id="2291"/>
    <lineage>
        <taxon>Bacteria</taxon>
        <taxon>Pseudomonadati</taxon>
        <taxon>Thermodesulfobacteriota</taxon>
        <taxon>Desulfobacteria</taxon>
        <taxon>Desulfobacterales</taxon>
        <taxon>Desulfobacteraceae</taxon>
        <taxon>Desulfobacter</taxon>
    </lineage>
</organism>
<keyword evidence="7 8" id="KW-0472">Membrane</keyword>
<keyword evidence="5 8" id="KW-0812">Transmembrane</keyword>
<dbReference type="EMBL" id="QLNI01000026">
    <property type="protein sequence ID" value="RAM01496.1"/>
    <property type="molecule type" value="Genomic_DNA"/>
</dbReference>
<keyword evidence="4" id="KW-1003">Cell membrane</keyword>
<protein>
    <submittedName>
        <fullName evidence="10">ABC transporter permease</fullName>
    </submittedName>
</protein>
<name>A0A328FB82_9BACT</name>
<dbReference type="Proteomes" id="UP000248798">
    <property type="component" value="Unassembled WGS sequence"/>
</dbReference>
<dbReference type="EMBL" id="CP036313">
    <property type="protein sequence ID" value="QBH12464.1"/>
    <property type="molecule type" value="Genomic_DNA"/>
</dbReference>
<proteinExistence type="inferred from homology"/>
<comment type="subcellular location">
    <subcellularLocation>
        <location evidence="1">Cell membrane</location>
        <topology evidence="1">Multi-pass membrane protein</topology>
    </subcellularLocation>
</comment>
<dbReference type="AlphaFoldDB" id="A0A328FB82"/>
<keyword evidence="3" id="KW-0813">Transport</keyword>
<evidence type="ECO:0000256" key="6">
    <source>
        <dbReference type="ARBA" id="ARBA00022989"/>
    </source>
</evidence>
<evidence type="ECO:0000256" key="4">
    <source>
        <dbReference type="ARBA" id="ARBA00022475"/>
    </source>
</evidence>
<dbReference type="InterPro" id="IPR051449">
    <property type="entry name" value="ABC-2_transporter_component"/>
</dbReference>
<reference evidence="10 13" key="2">
    <citation type="submission" date="2019-02" db="EMBL/GenBank/DDBJ databases">
        <title>Complete genome sequence of Desulfobacter hydrogenophilus AcRS1.</title>
        <authorList>
            <person name="Marietou A."/>
            <person name="Lund M.B."/>
            <person name="Marshall I.P.G."/>
            <person name="Schreiber L."/>
            <person name="Jorgensen B."/>
        </authorList>
    </citation>
    <scope>NUCLEOTIDE SEQUENCE [LARGE SCALE GENOMIC DNA]</scope>
    <source>
        <strain evidence="10 13">AcRS1</strain>
    </source>
</reference>
<sequence length="380" mass="41533">MTRFFMRLFGVLRKETLQILRDPSSIILALVMPMVLLIIFGYGVSLDAEHVPMVLVNHDKGPMSRELAARVAGSANFKIKTAESMAQAQSLILARKAEGIILLQNNFTAILEGAAAGTGTGYKAPVQLIINGTDPNRARLIEGYVKSIAAKWTSIRVARGQTAMVSLVSISPRIWFNEAAISRYFLIPGLITLIMTLIGILLTALVIAREWERGTMEAMLVTPLRKIDILLGKTLPYYFLGMFGMVMSVVVGTTLFGVPFRGSVGALVGLSSLFMLTCLGFGLFLSAAIRIQFVAAQISIVAGFLPAFFISGLIFDLESTPKFIQVISYIFPARYFVTIAHTLFAAGDVWPVLLPNALVLAFMALLFLGLAYRKISKRLE</sequence>
<feature type="transmembrane region" description="Helical" evidence="8">
    <location>
        <begin position="184"/>
        <end position="208"/>
    </location>
</feature>
<dbReference type="Proteomes" id="UP000293902">
    <property type="component" value="Chromosome"/>
</dbReference>
<dbReference type="PANTHER" id="PTHR30294:SF29">
    <property type="entry name" value="MULTIDRUG ABC TRANSPORTER PERMEASE YBHS-RELATED"/>
    <property type="match status" value="1"/>
</dbReference>
<evidence type="ECO:0000256" key="8">
    <source>
        <dbReference type="SAM" id="Phobius"/>
    </source>
</evidence>
<evidence type="ECO:0000313" key="12">
    <source>
        <dbReference type="Proteomes" id="UP000248798"/>
    </source>
</evidence>
<evidence type="ECO:0000256" key="2">
    <source>
        <dbReference type="ARBA" id="ARBA00007783"/>
    </source>
</evidence>
<dbReference type="OrthoDB" id="9808686at2"/>
<evidence type="ECO:0000256" key="1">
    <source>
        <dbReference type="ARBA" id="ARBA00004651"/>
    </source>
</evidence>
<keyword evidence="13" id="KW-1185">Reference proteome</keyword>
<dbReference type="PROSITE" id="PS51012">
    <property type="entry name" value="ABC_TM2"/>
    <property type="match status" value="1"/>
</dbReference>
<dbReference type="InterPro" id="IPR047817">
    <property type="entry name" value="ABC2_TM_bact-type"/>
</dbReference>
<evidence type="ECO:0000256" key="3">
    <source>
        <dbReference type="ARBA" id="ARBA00022448"/>
    </source>
</evidence>